<dbReference type="Proteomes" id="UP000017836">
    <property type="component" value="Unassembled WGS sequence"/>
</dbReference>
<keyword evidence="2" id="KW-1185">Reference proteome</keyword>
<reference evidence="2" key="1">
    <citation type="journal article" date="2013" name="Science">
        <title>The Amborella genome and the evolution of flowering plants.</title>
        <authorList>
            <consortium name="Amborella Genome Project"/>
        </authorList>
    </citation>
    <scope>NUCLEOTIDE SEQUENCE [LARGE SCALE GENOMIC DNA]</scope>
</reference>
<accession>W1PFW7</accession>
<evidence type="ECO:0000313" key="2">
    <source>
        <dbReference type="Proteomes" id="UP000017836"/>
    </source>
</evidence>
<sequence length="127" mass="13329">GIIWYVIARTLGTGDVDNTGGQCISVVGSADALGTGAVENVDYQCTDTPNVLCLGLHAASCMAYNIMRPKWGEWDGCCFIRASSKCRLCYLTGPIFTGPMPSVEVEGVSEAGILGGLVRKRPKAAPS</sequence>
<proteinExistence type="predicted"/>
<gene>
    <name evidence="1" type="ORF">AMTR_s00005p00235450</name>
</gene>
<dbReference type="Gramene" id="ERN06843">
    <property type="protein sequence ID" value="ERN06843"/>
    <property type="gene ID" value="AMTR_s00005p00235450"/>
</dbReference>
<dbReference type="AlphaFoldDB" id="W1PFW7"/>
<name>W1PFW7_AMBTC</name>
<evidence type="ECO:0000313" key="1">
    <source>
        <dbReference type="EMBL" id="ERN06843.1"/>
    </source>
</evidence>
<dbReference type="EMBL" id="KI393866">
    <property type="protein sequence ID" value="ERN06843.1"/>
    <property type="molecule type" value="Genomic_DNA"/>
</dbReference>
<organism evidence="1 2">
    <name type="scientific">Amborella trichopoda</name>
    <dbReference type="NCBI Taxonomy" id="13333"/>
    <lineage>
        <taxon>Eukaryota</taxon>
        <taxon>Viridiplantae</taxon>
        <taxon>Streptophyta</taxon>
        <taxon>Embryophyta</taxon>
        <taxon>Tracheophyta</taxon>
        <taxon>Spermatophyta</taxon>
        <taxon>Magnoliopsida</taxon>
        <taxon>Amborellales</taxon>
        <taxon>Amborellaceae</taxon>
        <taxon>Amborella</taxon>
    </lineage>
</organism>
<protein>
    <submittedName>
        <fullName evidence="1">Uncharacterized protein</fullName>
    </submittedName>
</protein>
<dbReference type="HOGENOM" id="CLU_1976167_0_0_1"/>
<feature type="non-terminal residue" evidence="1">
    <location>
        <position position="1"/>
    </location>
</feature>